<reference evidence="2" key="1">
    <citation type="journal article" date="2019" name="Int. J. Syst. Evol. Microbiol.">
        <title>The Global Catalogue of Microorganisms (GCM) 10K type strain sequencing project: providing services to taxonomists for standard genome sequencing and annotation.</title>
        <authorList>
            <consortium name="The Broad Institute Genomics Platform"/>
            <consortium name="The Broad Institute Genome Sequencing Center for Infectious Disease"/>
            <person name="Wu L."/>
            <person name="Ma J."/>
        </authorList>
    </citation>
    <scope>NUCLEOTIDE SEQUENCE [LARGE SCALE GENOMIC DNA]</scope>
    <source>
        <strain evidence="2">JCM 14902</strain>
    </source>
</reference>
<dbReference type="EMBL" id="BAAAOH010000001">
    <property type="protein sequence ID" value="GAA1998097.1"/>
    <property type="molecule type" value="Genomic_DNA"/>
</dbReference>
<sequence length="610" mass="66800">MGVVTLQVRLAVLRAHHDASYPALSDQACWEMLIENPNGTAVMQYWTEVTQGHLQFTATMFPWVSIDVYDPEMERPDQLSAALDATRRVTDDLFIEYDGFVLLMYPGVVQVPGKGQQGMTDAGAVGFDPARMCAVLHYGTRDHTFMAHEVGHVLGFEHSFGLVNTGMDWDGLPPWTSGTDYGDPYDVMSSGSFGRCDDPLLGVVASRPWTQIASPAGWVVTPTQPGLKPLGAPTVNAGPAPALAHVDWRYPEALGRSVSHGSWPSIGQPPLRVRLYAADHAAAGTRLLALHPPAEPESGIGRVYLEYRRPAGWDAGYATRDRRVQPANVVVDLARQAVVAHTVGLSYVGPRIWYRGRILMPLTADTDMQISTTPLSVRAVASGDDWVDLEVVHGTDTGIALSVRREDVLASETVTGVEHTPCGDRVDEVNRLFRTTMSYLPAVRGFDGNTPVTWRVGGRVATPPAMMLDTADGESRIEVDVAGATQELTLRSARGHHYNVEVMATVTEPGGTVHTASEAFDPTGSYVGIAPEDQGLLDECWQKWAKSKRLEPFQQLRVRDQFRRTPQGRRVLEDESLESVLVEVLGRQRVDDLEPAAREALEKLVELGLR</sequence>
<dbReference type="Proteomes" id="UP001500326">
    <property type="component" value="Unassembled WGS sequence"/>
</dbReference>
<name>A0ABP5EGG6_9MICO</name>
<evidence type="ECO:0000313" key="2">
    <source>
        <dbReference type="Proteomes" id="UP001500326"/>
    </source>
</evidence>
<organism evidence="1 2">
    <name type="scientific">Microbacterium pumilum</name>
    <dbReference type="NCBI Taxonomy" id="344165"/>
    <lineage>
        <taxon>Bacteria</taxon>
        <taxon>Bacillati</taxon>
        <taxon>Actinomycetota</taxon>
        <taxon>Actinomycetes</taxon>
        <taxon>Micrococcales</taxon>
        <taxon>Microbacteriaceae</taxon>
        <taxon>Microbacterium</taxon>
    </lineage>
</organism>
<gene>
    <name evidence="1" type="ORF">GCM10009777_39170</name>
</gene>
<dbReference type="SUPFAM" id="SSF55486">
    <property type="entry name" value="Metalloproteases ('zincins'), catalytic domain"/>
    <property type="match status" value="1"/>
</dbReference>
<proteinExistence type="predicted"/>
<protein>
    <submittedName>
        <fullName evidence="1">Uncharacterized protein</fullName>
    </submittedName>
</protein>
<accession>A0ABP5EGG6</accession>
<evidence type="ECO:0000313" key="1">
    <source>
        <dbReference type="EMBL" id="GAA1998097.1"/>
    </source>
</evidence>
<comment type="caution">
    <text evidence="1">The sequence shown here is derived from an EMBL/GenBank/DDBJ whole genome shotgun (WGS) entry which is preliminary data.</text>
</comment>
<keyword evidence="2" id="KW-1185">Reference proteome</keyword>